<evidence type="ECO:0000313" key="2">
    <source>
        <dbReference type="Proteomes" id="UP001187192"/>
    </source>
</evidence>
<dbReference type="InterPro" id="IPR002110">
    <property type="entry name" value="Ankyrin_rpt"/>
</dbReference>
<evidence type="ECO:0000313" key="1">
    <source>
        <dbReference type="EMBL" id="GMN64047.1"/>
    </source>
</evidence>
<dbReference type="SMART" id="SM00248">
    <property type="entry name" value="ANK"/>
    <property type="match status" value="2"/>
</dbReference>
<reference evidence="1" key="1">
    <citation type="submission" date="2023-07" db="EMBL/GenBank/DDBJ databases">
        <title>draft genome sequence of fig (Ficus carica).</title>
        <authorList>
            <person name="Takahashi T."/>
            <person name="Nishimura K."/>
        </authorList>
    </citation>
    <scope>NUCLEOTIDE SEQUENCE</scope>
</reference>
<dbReference type="InterPro" id="IPR036770">
    <property type="entry name" value="Ankyrin_rpt-contain_sf"/>
</dbReference>
<organism evidence="1 2">
    <name type="scientific">Ficus carica</name>
    <name type="common">Common fig</name>
    <dbReference type="NCBI Taxonomy" id="3494"/>
    <lineage>
        <taxon>Eukaryota</taxon>
        <taxon>Viridiplantae</taxon>
        <taxon>Streptophyta</taxon>
        <taxon>Embryophyta</taxon>
        <taxon>Tracheophyta</taxon>
        <taxon>Spermatophyta</taxon>
        <taxon>Magnoliopsida</taxon>
        <taxon>eudicotyledons</taxon>
        <taxon>Gunneridae</taxon>
        <taxon>Pentapetalae</taxon>
        <taxon>rosids</taxon>
        <taxon>fabids</taxon>
        <taxon>Rosales</taxon>
        <taxon>Moraceae</taxon>
        <taxon>Ficeae</taxon>
        <taxon>Ficus</taxon>
    </lineage>
</organism>
<comment type="caution">
    <text evidence="1">The sequence shown here is derived from an EMBL/GenBank/DDBJ whole genome shotgun (WGS) entry which is preliminary data.</text>
</comment>
<dbReference type="Pfam" id="PF12796">
    <property type="entry name" value="Ank_2"/>
    <property type="match status" value="1"/>
</dbReference>
<gene>
    <name evidence="1" type="ORF">TIFTF001_033129</name>
</gene>
<dbReference type="SUPFAM" id="SSF48403">
    <property type="entry name" value="Ankyrin repeat"/>
    <property type="match status" value="1"/>
</dbReference>
<dbReference type="PANTHER" id="PTHR24121:SF16">
    <property type="entry name" value="NON-SPECIFIC SERINE_THREONINE PROTEIN KINASE"/>
    <property type="match status" value="1"/>
</dbReference>
<dbReference type="Gramene" id="FCD_00021810-RA">
    <property type="protein sequence ID" value="FCD_00021810-RA:cds"/>
    <property type="gene ID" value="FCD_00021810"/>
</dbReference>
<dbReference type="Gene3D" id="1.25.40.20">
    <property type="entry name" value="Ankyrin repeat-containing domain"/>
    <property type="match status" value="1"/>
</dbReference>
<dbReference type="Proteomes" id="UP001187192">
    <property type="component" value="Unassembled WGS sequence"/>
</dbReference>
<sequence length="201" mass="22614">MFSIIIKIILHENENENVNDGNFQRYESIFEAVNSGDLNRVKTLVGGNPEAVKAKCPFSGKTQLHVVVTCGHLDIVEELVKLMNDEDLMIPRKDNYTVLAAAIEIRNESIAKCLIGRNQELLVTKSFNLPVVQAVIFGQQDLAHYLYRVTPPDALTEQENGLYGVELTSACMYRKYFALHRYPLAFAEAFPTFVLDSPCTD</sequence>
<accession>A0AA88DXW0</accession>
<dbReference type="PANTHER" id="PTHR24121">
    <property type="entry name" value="NO MECHANORECEPTOR POTENTIAL C, ISOFORM D-RELATED"/>
    <property type="match status" value="1"/>
</dbReference>
<proteinExistence type="predicted"/>
<keyword evidence="2" id="KW-1185">Reference proteome</keyword>
<protein>
    <submittedName>
        <fullName evidence="1">Uncharacterized protein</fullName>
    </submittedName>
</protein>
<dbReference type="AlphaFoldDB" id="A0AA88DXW0"/>
<dbReference type="EMBL" id="BTGU01000166">
    <property type="protein sequence ID" value="GMN64047.1"/>
    <property type="molecule type" value="Genomic_DNA"/>
</dbReference>
<name>A0AA88DXW0_FICCA</name>